<dbReference type="EMBL" id="OU893349">
    <property type="protein sequence ID" value="CAG9787538.1"/>
    <property type="molecule type" value="Genomic_DNA"/>
</dbReference>
<reference evidence="3" key="2">
    <citation type="submission" date="2022-10" db="EMBL/GenBank/DDBJ databases">
        <authorList>
            <consortium name="ENA_rothamsted_submissions"/>
            <consortium name="culmorum"/>
            <person name="King R."/>
        </authorList>
    </citation>
    <scope>NUCLEOTIDE SEQUENCE</scope>
</reference>
<reference evidence="3" key="1">
    <citation type="submission" date="2021-12" db="EMBL/GenBank/DDBJ databases">
        <authorList>
            <person name="King R."/>
        </authorList>
    </citation>
    <scope>NUCLEOTIDE SEQUENCE</scope>
</reference>
<dbReference type="Gene3D" id="2.40.10.10">
    <property type="entry name" value="Trypsin-like serine proteases"/>
    <property type="match status" value="1"/>
</dbReference>
<organism evidence="3 4">
    <name type="scientific">Diatraea saccharalis</name>
    <name type="common">sugarcane borer</name>
    <dbReference type="NCBI Taxonomy" id="40085"/>
    <lineage>
        <taxon>Eukaryota</taxon>
        <taxon>Metazoa</taxon>
        <taxon>Ecdysozoa</taxon>
        <taxon>Arthropoda</taxon>
        <taxon>Hexapoda</taxon>
        <taxon>Insecta</taxon>
        <taxon>Pterygota</taxon>
        <taxon>Neoptera</taxon>
        <taxon>Endopterygota</taxon>
        <taxon>Lepidoptera</taxon>
        <taxon>Glossata</taxon>
        <taxon>Ditrysia</taxon>
        <taxon>Pyraloidea</taxon>
        <taxon>Crambidae</taxon>
        <taxon>Crambinae</taxon>
        <taxon>Diatraea</taxon>
    </lineage>
</organism>
<feature type="region of interest" description="Disordered" evidence="1">
    <location>
        <begin position="26"/>
        <end position="50"/>
    </location>
</feature>
<keyword evidence="4" id="KW-1185">Reference proteome</keyword>
<keyword evidence="2" id="KW-0732">Signal</keyword>
<feature type="chain" id="PRO_5040319934" description="Peptidase S1 domain-containing protein" evidence="2">
    <location>
        <begin position="21"/>
        <end position="389"/>
    </location>
</feature>
<evidence type="ECO:0000313" key="4">
    <source>
        <dbReference type="Proteomes" id="UP001153714"/>
    </source>
</evidence>
<dbReference type="SUPFAM" id="SSF50494">
    <property type="entry name" value="Trypsin-like serine proteases"/>
    <property type="match status" value="1"/>
</dbReference>
<accession>A0A9N9R1G3</accession>
<evidence type="ECO:0000313" key="3">
    <source>
        <dbReference type="EMBL" id="CAG9787538.1"/>
    </source>
</evidence>
<gene>
    <name evidence="3" type="ORF">DIATSA_LOCUS5411</name>
</gene>
<protein>
    <recommendedName>
        <fullName evidence="5">Peptidase S1 domain-containing protein</fullName>
    </recommendedName>
</protein>
<dbReference type="InterPro" id="IPR009003">
    <property type="entry name" value="Peptidase_S1_PA"/>
</dbReference>
<evidence type="ECO:0000256" key="1">
    <source>
        <dbReference type="SAM" id="MobiDB-lite"/>
    </source>
</evidence>
<sequence>MRSAPLAAIILLTCVAAVCANDTSLAEPVSTDNDSDNAELGEDQDGEDGPASFMIVIEHGDGWRCSGSLVSLRTALTSAWCARGRRPAPAADLWALAAAAAADAAPPDARLHGARRIVRVAVATGADAEVNDDSDRGGESWRGGAMDLAVAELEKPFGRAAAAVPILMATAGEECAPPAACHVARAEPRAHSRRLRLRIVSAALQPADACAAAAPHWATIKDRALCLFGSELCELFPLPGKSCVIESRFTRSHFSAEVKVFSPRIKKSDWGSGVVCNGKMCGVVSRSVRAAGAGEGEGAGAAAIGCGDTHAAQSTARWRRFLHCAHTLRACGRGGDCAELCLERRLVEENSPPPRDADPDPDPTLPDTTTTTSQPPSPTISIRRRKRYR</sequence>
<evidence type="ECO:0000256" key="2">
    <source>
        <dbReference type="SAM" id="SignalP"/>
    </source>
</evidence>
<dbReference type="OrthoDB" id="7493057at2759"/>
<dbReference type="InterPro" id="IPR043504">
    <property type="entry name" value="Peptidase_S1_PA_chymotrypsin"/>
</dbReference>
<feature type="signal peptide" evidence="2">
    <location>
        <begin position="1"/>
        <end position="20"/>
    </location>
</feature>
<feature type="region of interest" description="Disordered" evidence="1">
    <location>
        <begin position="348"/>
        <end position="389"/>
    </location>
</feature>
<proteinExistence type="predicted"/>
<feature type="compositionally biased region" description="Acidic residues" evidence="1">
    <location>
        <begin position="33"/>
        <end position="48"/>
    </location>
</feature>
<name>A0A9N9R1G3_9NEOP</name>
<dbReference type="AlphaFoldDB" id="A0A9N9R1G3"/>
<evidence type="ECO:0008006" key="5">
    <source>
        <dbReference type="Google" id="ProtNLM"/>
    </source>
</evidence>
<dbReference type="Proteomes" id="UP001153714">
    <property type="component" value="Chromosome 18"/>
</dbReference>
<feature type="compositionally biased region" description="Low complexity" evidence="1">
    <location>
        <begin position="365"/>
        <end position="374"/>
    </location>
</feature>